<dbReference type="PANTHER" id="PTHR11133:SF22">
    <property type="entry name" value="ALPHA-AMINOADIPIC SEMIALDEHYDE SYNTHASE, MITOCHONDRIAL"/>
    <property type="match status" value="1"/>
</dbReference>
<comment type="pathway">
    <text evidence="2">Amino-acid degradation; L-lysine degradation via saccharopine pathway; glutaryl-CoA from L-lysine: step 2/6.</text>
</comment>
<evidence type="ECO:0000256" key="5">
    <source>
        <dbReference type="ARBA" id="ARBA00023154"/>
    </source>
</evidence>
<dbReference type="OrthoDB" id="10059875at2759"/>
<evidence type="ECO:0000313" key="10">
    <source>
        <dbReference type="EMBL" id="KNE57054.1"/>
    </source>
</evidence>
<protein>
    <submittedName>
        <fullName evidence="10">Uncharacterized protein</fullName>
    </submittedName>
</protein>
<keyword evidence="5" id="KW-0457">Lysine biosynthesis</keyword>
<dbReference type="VEuPathDB" id="FungiDB:AMAG_02812"/>
<dbReference type="InterPro" id="IPR051168">
    <property type="entry name" value="AASS"/>
</dbReference>
<evidence type="ECO:0000256" key="1">
    <source>
        <dbReference type="ARBA" id="ARBA00004682"/>
    </source>
</evidence>
<evidence type="ECO:0000256" key="6">
    <source>
        <dbReference type="ARBA" id="ARBA00023268"/>
    </source>
</evidence>
<dbReference type="InterPro" id="IPR007698">
    <property type="entry name" value="AlaDH/PNT_NAD(H)-bd"/>
</dbReference>
<dbReference type="CDD" id="cd12189">
    <property type="entry name" value="LKR_SDH_like"/>
    <property type="match status" value="1"/>
</dbReference>
<dbReference type="PANTHER" id="PTHR11133">
    <property type="entry name" value="SACCHAROPINE DEHYDROGENASE"/>
    <property type="match status" value="1"/>
</dbReference>
<keyword evidence="4" id="KW-0560">Oxidoreductase</keyword>
<proteinExistence type="inferred from homology"/>
<comment type="similarity">
    <text evidence="7">In the C-terminal section; belongs to the saccharopine dehydrogenase family.</text>
</comment>
<dbReference type="SUPFAM" id="SSF51735">
    <property type="entry name" value="NAD(P)-binding Rossmann-fold domains"/>
    <property type="match status" value="1"/>
</dbReference>
<evidence type="ECO:0000256" key="4">
    <source>
        <dbReference type="ARBA" id="ARBA00023002"/>
    </source>
</evidence>
<evidence type="ECO:0000259" key="8">
    <source>
        <dbReference type="SMART" id="SM01002"/>
    </source>
</evidence>
<dbReference type="FunFam" id="3.40.50.720:FF:000087">
    <property type="entry name" value="alpha-aminoadipic semialdehyde synthase, mitochondrial"/>
    <property type="match status" value="1"/>
</dbReference>
<organism evidence="10 11">
    <name type="scientific">Allomyces macrogynus (strain ATCC 38327)</name>
    <name type="common">Allomyces javanicus var. macrogynus</name>
    <dbReference type="NCBI Taxonomy" id="578462"/>
    <lineage>
        <taxon>Eukaryota</taxon>
        <taxon>Fungi</taxon>
        <taxon>Fungi incertae sedis</taxon>
        <taxon>Blastocladiomycota</taxon>
        <taxon>Blastocladiomycetes</taxon>
        <taxon>Blastocladiales</taxon>
        <taxon>Blastocladiaceae</taxon>
        <taxon>Allomyces</taxon>
    </lineage>
</organism>
<comment type="pathway">
    <text evidence="1">Amino-acid degradation; L-lysine degradation via saccharopine pathway; glutaryl-CoA from L-lysine: step 1/6.</text>
</comment>
<dbReference type="SMART" id="SM01002">
    <property type="entry name" value="AlaDh_PNT_C"/>
    <property type="match status" value="1"/>
</dbReference>
<dbReference type="Gene3D" id="3.30.360.10">
    <property type="entry name" value="Dihydrodipicolinate Reductase, domain 2"/>
    <property type="match status" value="1"/>
</dbReference>
<dbReference type="OMA" id="TPHVHDI"/>
<dbReference type="GO" id="GO:0004753">
    <property type="term" value="F:saccharopine dehydrogenase activity"/>
    <property type="evidence" value="ECO:0007669"/>
    <property type="project" value="TreeGrafter"/>
</dbReference>
<keyword evidence="11" id="KW-1185">Reference proteome</keyword>
<dbReference type="STRING" id="578462.A0A0L0S3V6"/>
<dbReference type="InterPro" id="IPR007886">
    <property type="entry name" value="AlaDH/PNT_N"/>
</dbReference>
<evidence type="ECO:0000256" key="3">
    <source>
        <dbReference type="ARBA" id="ARBA00022857"/>
    </source>
</evidence>
<keyword evidence="5" id="KW-0028">Amino-acid biosynthesis</keyword>
<dbReference type="Gene3D" id="3.40.50.720">
    <property type="entry name" value="NAD(P)-binding Rossmann-like Domain"/>
    <property type="match status" value="3"/>
</dbReference>
<dbReference type="GO" id="GO:0033512">
    <property type="term" value="P:L-lysine catabolic process to acetyl-CoA via saccharopine"/>
    <property type="evidence" value="ECO:0007669"/>
    <property type="project" value="UniProtKB-UniPathway"/>
</dbReference>
<feature type="domain" description="Alanine dehydrogenase/pyridine nucleotide transhydrogenase N-terminal" evidence="9">
    <location>
        <begin position="32"/>
        <end position="162"/>
    </location>
</feature>
<accession>A0A0L0S3V6</accession>
<dbReference type="eggNOG" id="KOG0172">
    <property type="taxonomic scope" value="Eukaryota"/>
</dbReference>
<name>A0A0L0S3V6_ALLM3</name>
<dbReference type="FunFam" id="3.30.360.10:FF:000008">
    <property type="entry name" value="Alpha-aminoadipic semialdehyde synthase, mitochondrial"/>
    <property type="match status" value="1"/>
</dbReference>
<keyword evidence="6" id="KW-0511">Multifunctional enzyme</keyword>
<sequence>MFARLVSARAAGASMRPRSFRYYSAAARPVIGVRRETKHKWERRTPVLPEHVEQLKKDGIEVIVQPSNNRIVGDERYRQAGATISEDLSKADVIVGIKEVELAGLIPNKSYLYFSHTHKGQSYNMGMLKDVLDKKIRLMDYELITNDKGQRQVMFGTFAGYSGMLDGLHALGLRLLGKGYGTPFLNVGMAHTYPTLQHAKDTLRDLGKIIEQDGLPQSFGPMVVVFTGTGNVSRGAQEVFQCLPHEYVKPSELQQLVESKTWSNKKIYATVVDVADHCVRKDAPDAVFDFAHYLANPDQYKSVFADKIAPYATMLVTGHYWDTPFPRLLTTEQAKRLYPTWKKNNRMITIADISCDIRGGLEFMSHAAKIDDPWFMYDPLTGSEHKDPDGEGVQIMSVDILPSELPLESSKYFGDKLLPYLKQMAKQEFEAPVLKRATIAADGALEPRHAWLEGKLPSAITAAGEVKSPAAASAKRVVVLGSGFVAGPLVDYLLRDPHVHITLASNNVAEATALAATRDTSRIHVAEIEVSPTTVNDHLKSVLSTGDVIVSLVPATLHVPIAKECIARGKHMVTASYISKDMASLHADAQQAGVTIMNEVGLDPGIDHLTAKQFIDEVHAHGGQIEGFVSWCGGLPAPENSGNPLGYKFSWSPRGVLLAALNSAIYRMDGKEVTIPSERLLLSARDVNIYKGFALEGLPNRDSLSYIDQYELNRDHLKTMFRGTLRYKGYSHLVFQFRLLGLLATDALTGIDRAQAAELSWPALLGRLLSVKNPTRDTLEPAIALRTGLLPTSPDLRDLLDAMSWLGMFDQSATAFPAGSIASAATGPAALDATCARLQSMLVYEEGERDMVAMHHEFTVRTRAGKSAQHTATLITYGDPVPTGATAMAKTVGIPAAIAAEMLLQGKMTRRGVLAPMHRDIYEPMLNVLTKEGVQFVEKARDL</sequence>
<keyword evidence="3" id="KW-0521">NADP</keyword>
<feature type="domain" description="Alanine dehydrogenase/pyridine nucleotide transhydrogenase NAD(H)-binding" evidence="8">
    <location>
        <begin position="208"/>
        <end position="397"/>
    </location>
</feature>
<reference evidence="10 11" key="1">
    <citation type="submission" date="2009-11" db="EMBL/GenBank/DDBJ databases">
        <title>Annotation of Allomyces macrogynus ATCC 38327.</title>
        <authorList>
            <consortium name="The Broad Institute Genome Sequencing Platform"/>
            <person name="Russ C."/>
            <person name="Cuomo C."/>
            <person name="Burger G."/>
            <person name="Gray M.W."/>
            <person name="Holland P.W.H."/>
            <person name="King N."/>
            <person name="Lang F.B.F."/>
            <person name="Roger A.J."/>
            <person name="Ruiz-Trillo I."/>
            <person name="Young S.K."/>
            <person name="Zeng Q."/>
            <person name="Gargeya S."/>
            <person name="Fitzgerald M."/>
            <person name="Haas B."/>
            <person name="Abouelleil A."/>
            <person name="Alvarado L."/>
            <person name="Arachchi H.M."/>
            <person name="Berlin A."/>
            <person name="Chapman S.B."/>
            <person name="Gearin G."/>
            <person name="Goldberg J."/>
            <person name="Griggs A."/>
            <person name="Gujja S."/>
            <person name="Hansen M."/>
            <person name="Heiman D."/>
            <person name="Howarth C."/>
            <person name="Larimer J."/>
            <person name="Lui A."/>
            <person name="MacDonald P.J.P."/>
            <person name="McCowen C."/>
            <person name="Montmayeur A."/>
            <person name="Murphy C."/>
            <person name="Neiman D."/>
            <person name="Pearson M."/>
            <person name="Priest M."/>
            <person name="Roberts A."/>
            <person name="Saif S."/>
            <person name="Shea T."/>
            <person name="Sisk P."/>
            <person name="Stolte C."/>
            <person name="Sykes S."/>
            <person name="Wortman J."/>
            <person name="Nusbaum C."/>
            <person name="Birren B."/>
        </authorList>
    </citation>
    <scope>NUCLEOTIDE SEQUENCE [LARGE SCALE GENOMIC DNA]</scope>
    <source>
        <strain evidence="10 11">ATCC 38327</strain>
    </source>
</reference>
<dbReference type="UniPathway" id="UPA00868">
    <property type="reaction ID" value="UER00835"/>
</dbReference>
<evidence type="ECO:0000313" key="11">
    <source>
        <dbReference type="Proteomes" id="UP000054350"/>
    </source>
</evidence>
<dbReference type="Pfam" id="PF05222">
    <property type="entry name" value="AlaDh_PNT_N"/>
    <property type="match status" value="1"/>
</dbReference>
<reference evidence="11" key="2">
    <citation type="submission" date="2009-11" db="EMBL/GenBank/DDBJ databases">
        <title>The Genome Sequence of Allomyces macrogynus strain ATCC 38327.</title>
        <authorList>
            <consortium name="The Broad Institute Genome Sequencing Platform"/>
            <person name="Russ C."/>
            <person name="Cuomo C."/>
            <person name="Shea T."/>
            <person name="Young S.K."/>
            <person name="Zeng Q."/>
            <person name="Koehrsen M."/>
            <person name="Haas B."/>
            <person name="Borodovsky M."/>
            <person name="Guigo R."/>
            <person name="Alvarado L."/>
            <person name="Berlin A."/>
            <person name="Borenstein D."/>
            <person name="Chen Z."/>
            <person name="Engels R."/>
            <person name="Freedman E."/>
            <person name="Gellesch M."/>
            <person name="Goldberg J."/>
            <person name="Griggs A."/>
            <person name="Gujja S."/>
            <person name="Heiman D."/>
            <person name="Hepburn T."/>
            <person name="Howarth C."/>
            <person name="Jen D."/>
            <person name="Larson L."/>
            <person name="Lewis B."/>
            <person name="Mehta T."/>
            <person name="Park D."/>
            <person name="Pearson M."/>
            <person name="Roberts A."/>
            <person name="Saif S."/>
            <person name="Shenoy N."/>
            <person name="Sisk P."/>
            <person name="Stolte C."/>
            <person name="Sykes S."/>
            <person name="Walk T."/>
            <person name="White J."/>
            <person name="Yandava C."/>
            <person name="Burger G."/>
            <person name="Gray M.W."/>
            <person name="Holland P.W.H."/>
            <person name="King N."/>
            <person name="Lang F.B.F."/>
            <person name="Roger A.J."/>
            <person name="Ruiz-Trillo I."/>
            <person name="Lander E."/>
            <person name="Nusbaum C."/>
        </authorList>
    </citation>
    <scope>NUCLEOTIDE SEQUENCE [LARGE SCALE GENOMIC DNA]</scope>
    <source>
        <strain evidence="11">ATCC 38327</strain>
    </source>
</reference>
<dbReference type="SMART" id="SM01003">
    <property type="entry name" value="AlaDh_PNT_N"/>
    <property type="match status" value="1"/>
</dbReference>
<dbReference type="Proteomes" id="UP000054350">
    <property type="component" value="Unassembled WGS sequence"/>
</dbReference>
<dbReference type="FunFam" id="3.40.50.720:FF:000072">
    <property type="entry name" value="Saccharopine dehydrogenase [NADP(+), L-glutamate-forming]"/>
    <property type="match status" value="1"/>
</dbReference>
<dbReference type="InterPro" id="IPR036291">
    <property type="entry name" value="NAD(P)-bd_dom_sf"/>
</dbReference>
<evidence type="ECO:0000256" key="2">
    <source>
        <dbReference type="ARBA" id="ARBA00004720"/>
    </source>
</evidence>
<evidence type="ECO:0000256" key="7">
    <source>
        <dbReference type="ARBA" id="ARBA00025744"/>
    </source>
</evidence>
<dbReference type="AlphaFoldDB" id="A0A0L0S3V6"/>
<dbReference type="SUPFAM" id="SSF55347">
    <property type="entry name" value="Glyceraldehyde-3-phosphate dehydrogenase-like, C-terminal domain"/>
    <property type="match status" value="1"/>
</dbReference>
<dbReference type="InterPro" id="IPR005097">
    <property type="entry name" value="Sacchrp_dh_NADP-bd"/>
</dbReference>
<dbReference type="Pfam" id="PF16653">
    <property type="entry name" value="Sacchrp_dh_C"/>
    <property type="match status" value="1"/>
</dbReference>
<dbReference type="Pfam" id="PF03435">
    <property type="entry name" value="Sacchrp_dh_NADP"/>
    <property type="match status" value="1"/>
</dbReference>
<dbReference type="GO" id="GO:0019878">
    <property type="term" value="P:lysine biosynthetic process via aminoadipic acid"/>
    <property type="evidence" value="ECO:0007669"/>
    <property type="project" value="TreeGrafter"/>
</dbReference>
<dbReference type="SUPFAM" id="SSF52283">
    <property type="entry name" value="Formate/glycerate dehydrogenase catalytic domain-like"/>
    <property type="match status" value="1"/>
</dbReference>
<dbReference type="Gene3D" id="1.10.1870.10">
    <property type="entry name" value="Domain 3, Saccharopine reductase"/>
    <property type="match status" value="1"/>
</dbReference>
<dbReference type="GO" id="GO:0005737">
    <property type="term" value="C:cytoplasm"/>
    <property type="evidence" value="ECO:0007669"/>
    <property type="project" value="TreeGrafter"/>
</dbReference>
<gene>
    <name evidence="10" type="ORF">AMAG_02812</name>
</gene>
<evidence type="ECO:0000259" key="9">
    <source>
        <dbReference type="SMART" id="SM01003"/>
    </source>
</evidence>
<dbReference type="InterPro" id="IPR032095">
    <property type="entry name" value="Sacchrp_dh-like_C"/>
</dbReference>
<dbReference type="EMBL" id="GG745331">
    <property type="protein sequence ID" value="KNE57054.1"/>
    <property type="molecule type" value="Genomic_DNA"/>
</dbReference>